<dbReference type="InterPro" id="IPR005829">
    <property type="entry name" value="Sugar_transporter_CS"/>
</dbReference>
<dbReference type="CDD" id="cd17478">
    <property type="entry name" value="MFS_FsR"/>
    <property type="match status" value="1"/>
</dbReference>
<dbReference type="PANTHER" id="PTHR43129">
    <property type="entry name" value="FOSMIDOMYCIN RESISTANCE PROTEIN"/>
    <property type="match status" value="1"/>
</dbReference>
<feature type="transmembrane region" description="Helical" evidence="6">
    <location>
        <begin position="351"/>
        <end position="370"/>
    </location>
</feature>
<keyword evidence="9" id="KW-1185">Reference proteome</keyword>
<dbReference type="PROSITE" id="PS00216">
    <property type="entry name" value="SUGAR_TRANSPORT_1"/>
    <property type="match status" value="1"/>
</dbReference>
<dbReference type="Gene3D" id="1.20.1250.20">
    <property type="entry name" value="MFS general substrate transporter like domains"/>
    <property type="match status" value="2"/>
</dbReference>
<evidence type="ECO:0000256" key="5">
    <source>
        <dbReference type="ARBA" id="ARBA00023136"/>
    </source>
</evidence>
<sequence>MQTAVAAGIARPDPKPTLYRILFLVSLVHLFNDSIQAVFPAIYPILKDSMGLSYTKIGLLTFSLNFTASIMQPIVGAYTDSKPSPFLLPLGMVFTFAGMLTLAFAGNYTMMLLSVLLVGLGSAVFHPEGSRVSYMAAGSRRGLAQSIYQVGGNAGQALAPLMAIFIFYRLGLSGAAWFTVVAAAAIGVQMYIARWYRGYLAAHPPKPKTRGSRASGLQAERKKQITVALYLLVFLVFARSWYHAAISNYYSFYAIENFGISKETAQYFIFAFLAAGALGTLLGGPLADRFGRRNILAFSMLGSAPFAILLPFVGQVWAFVLLLLIGFIVLSSFSVSVVYAQELMPGKIGTVSGLIVGLAFGMGALGAVALGKLIDLTSISFTMIACGFLPIIGILTMLLPSDRKIREWNVEMGEE</sequence>
<feature type="transmembrane region" description="Helical" evidence="6">
    <location>
        <begin position="295"/>
        <end position="313"/>
    </location>
</feature>
<evidence type="ECO:0000256" key="6">
    <source>
        <dbReference type="SAM" id="Phobius"/>
    </source>
</evidence>
<feature type="domain" description="Major facilitator superfamily (MFS) profile" evidence="7">
    <location>
        <begin position="18"/>
        <end position="404"/>
    </location>
</feature>
<protein>
    <submittedName>
        <fullName evidence="8">MFS transporter</fullName>
    </submittedName>
</protein>
<organism evidence="8 9">
    <name type="scientific">Paenibacillus residui</name>
    <dbReference type="NCBI Taxonomy" id="629724"/>
    <lineage>
        <taxon>Bacteria</taxon>
        <taxon>Bacillati</taxon>
        <taxon>Bacillota</taxon>
        <taxon>Bacilli</taxon>
        <taxon>Bacillales</taxon>
        <taxon>Paenibacillaceae</taxon>
        <taxon>Paenibacillus</taxon>
    </lineage>
</organism>
<evidence type="ECO:0000256" key="3">
    <source>
        <dbReference type="ARBA" id="ARBA00022692"/>
    </source>
</evidence>
<evidence type="ECO:0000313" key="9">
    <source>
        <dbReference type="Proteomes" id="UP001597120"/>
    </source>
</evidence>
<dbReference type="InterPro" id="IPR036259">
    <property type="entry name" value="MFS_trans_sf"/>
</dbReference>
<feature type="transmembrane region" description="Helical" evidence="6">
    <location>
        <begin position="21"/>
        <end position="45"/>
    </location>
</feature>
<comment type="subcellular location">
    <subcellularLocation>
        <location evidence="1">Cell membrane</location>
        <topology evidence="1">Multi-pass membrane protein</topology>
    </subcellularLocation>
</comment>
<accession>A0ABW3D8K8</accession>
<feature type="transmembrane region" description="Helical" evidence="6">
    <location>
        <begin position="265"/>
        <end position="283"/>
    </location>
</feature>
<dbReference type="InterPro" id="IPR011701">
    <property type="entry name" value="MFS"/>
</dbReference>
<gene>
    <name evidence="8" type="ORF">ACFQ03_11465</name>
</gene>
<proteinExistence type="predicted"/>
<keyword evidence="2" id="KW-0813">Transport</keyword>
<feature type="transmembrane region" description="Helical" evidence="6">
    <location>
        <begin position="319"/>
        <end position="339"/>
    </location>
</feature>
<dbReference type="PANTHER" id="PTHR43129:SF1">
    <property type="entry name" value="FOSMIDOMYCIN RESISTANCE PROTEIN"/>
    <property type="match status" value="1"/>
</dbReference>
<feature type="transmembrane region" description="Helical" evidence="6">
    <location>
        <begin position="174"/>
        <end position="193"/>
    </location>
</feature>
<dbReference type="InterPro" id="IPR020846">
    <property type="entry name" value="MFS_dom"/>
</dbReference>
<evidence type="ECO:0000313" key="8">
    <source>
        <dbReference type="EMBL" id="MFD0869772.1"/>
    </source>
</evidence>
<reference evidence="9" key="1">
    <citation type="journal article" date="2019" name="Int. J. Syst. Evol. Microbiol.">
        <title>The Global Catalogue of Microorganisms (GCM) 10K type strain sequencing project: providing services to taxonomists for standard genome sequencing and annotation.</title>
        <authorList>
            <consortium name="The Broad Institute Genomics Platform"/>
            <consortium name="The Broad Institute Genome Sequencing Center for Infectious Disease"/>
            <person name="Wu L."/>
            <person name="Ma J."/>
        </authorList>
    </citation>
    <scope>NUCLEOTIDE SEQUENCE [LARGE SCALE GENOMIC DNA]</scope>
    <source>
        <strain evidence="9">CCUG 57263</strain>
    </source>
</reference>
<evidence type="ECO:0000256" key="4">
    <source>
        <dbReference type="ARBA" id="ARBA00022989"/>
    </source>
</evidence>
<evidence type="ECO:0000256" key="1">
    <source>
        <dbReference type="ARBA" id="ARBA00004651"/>
    </source>
</evidence>
<comment type="caution">
    <text evidence="8">The sequence shown here is derived from an EMBL/GenBank/DDBJ whole genome shotgun (WGS) entry which is preliminary data.</text>
</comment>
<name>A0ABW3D8K8_9BACL</name>
<dbReference type="RefSeq" id="WP_379288236.1">
    <property type="nucleotide sequence ID" value="NZ_JBHTIU010000035.1"/>
</dbReference>
<dbReference type="EMBL" id="JBHTIU010000035">
    <property type="protein sequence ID" value="MFD0869772.1"/>
    <property type="molecule type" value="Genomic_DNA"/>
</dbReference>
<dbReference type="SUPFAM" id="SSF103473">
    <property type="entry name" value="MFS general substrate transporter"/>
    <property type="match status" value="1"/>
</dbReference>
<dbReference type="Pfam" id="PF07690">
    <property type="entry name" value="MFS_1"/>
    <property type="match status" value="1"/>
</dbReference>
<feature type="transmembrane region" description="Helical" evidence="6">
    <location>
        <begin position="376"/>
        <end position="399"/>
    </location>
</feature>
<feature type="transmembrane region" description="Helical" evidence="6">
    <location>
        <begin position="57"/>
        <end position="79"/>
    </location>
</feature>
<evidence type="ECO:0000259" key="7">
    <source>
        <dbReference type="PROSITE" id="PS50850"/>
    </source>
</evidence>
<keyword evidence="5 6" id="KW-0472">Membrane</keyword>
<feature type="transmembrane region" description="Helical" evidence="6">
    <location>
        <begin position="227"/>
        <end position="245"/>
    </location>
</feature>
<dbReference type="Proteomes" id="UP001597120">
    <property type="component" value="Unassembled WGS sequence"/>
</dbReference>
<evidence type="ECO:0000256" key="2">
    <source>
        <dbReference type="ARBA" id="ARBA00022448"/>
    </source>
</evidence>
<dbReference type="PROSITE" id="PS50850">
    <property type="entry name" value="MFS"/>
    <property type="match status" value="1"/>
</dbReference>
<feature type="transmembrane region" description="Helical" evidence="6">
    <location>
        <begin position="86"/>
        <end position="104"/>
    </location>
</feature>
<keyword evidence="4 6" id="KW-1133">Transmembrane helix</keyword>
<keyword evidence="3 6" id="KW-0812">Transmembrane</keyword>